<evidence type="ECO:0000256" key="3">
    <source>
        <dbReference type="ARBA" id="ARBA00022723"/>
    </source>
</evidence>
<comment type="pathway">
    <text evidence="1">Purine metabolism; 7-cyano-7-deazaguanine biosynthesis.</text>
</comment>
<dbReference type="Pfam" id="PF06508">
    <property type="entry name" value="QueC"/>
    <property type="match status" value="1"/>
</dbReference>
<comment type="similarity">
    <text evidence="7">Belongs to the QueC family.</text>
</comment>
<evidence type="ECO:0000313" key="10">
    <source>
        <dbReference type="EMBL" id="AND75001.1"/>
    </source>
</evidence>
<dbReference type="PIRSF" id="PIRSF006293">
    <property type="entry name" value="ExsB"/>
    <property type="match status" value="1"/>
</dbReference>
<dbReference type="SUPFAM" id="SSF52402">
    <property type="entry name" value="Adenine nucleotide alpha hydrolases-like"/>
    <property type="match status" value="1"/>
</dbReference>
<dbReference type="OrthoDB" id="9160at10239"/>
<evidence type="ECO:0000256" key="6">
    <source>
        <dbReference type="ARBA" id="ARBA00022840"/>
    </source>
</evidence>
<gene>
    <name evidence="10" type="ORF">pf16_78</name>
</gene>
<keyword evidence="11" id="KW-1185">Reference proteome</keyword>
<evidence type="ECO:0000256" key="4">
    <source>
        <dbReference type="ARBA" id="ARBA00022741"/>
    </source>
</evidence>
<sequence length="250" mass="27066">MNLTQALQACPNGTGAVVVMSGGMDSTIAARLAVEKYGKENVHALSFYYGQKQSIELDKAQQNSATLGLAKHTLVDITFLGDMVRGVSANIVGGQAMPTIRDILGDPAPVTEVPFRNSILIMVAASYAQANRLQVIFTGVQAQDEYSYWDTTPAFIQAMNDVIKQNRVHNIKVHAPWQGVNKAQEIAILQELDGNANLLKNTLTCYDPVDGVSCAKCPSCAERIANFAKVGLVDEIPYAVDLPWKALINK</sequence>
<dbReference type="NCBIfam" id="TIGR00364">
    <property type="entry name" value="7-cyano-7-deazaguanine synthase QueC"/>
    <property type="match status" value="1"/>
</dbReference>
<evidence type="ECO:0000256" key="8">
    <source>
        <dbReference type="ARBA" id="ARBA00039149"/>
    </source>
</evidence>
<dbReference type="GO" id="GO:0016874">
    <property type="term" value="F:ligase activity"/>
    <property type="evidence" value="ECO:0007669"/>
    <property type="project" value="UniProtKB-KW"/>
</dbReference>
<evidence type="ECO:0000256" key="5">
    <source>
        <dbReference type="ARBA" id="ARBA00022833"/>
    </source>
</evidence>
<dbReference type="EMBL" id="KU873925">
    <property type="protein sequence ID" value="AND75001.1"/>
    <property type="molecule type" value="Genomic_DNA"/>
</dbReference>
<dbReference type="GO" id="GO:0046872">
    <property type="term" value="F:metal ion binding"/>
    <property type="evidence" value="ECO:0007669"/>
    <property type="project" value="UniProtKB-KW"/>
</dbReference>
<keyword evidence="6" id="KW-0067">ATP-binding</keyword>
<organism evidence="10 11">
    <name type="scientific">Pseudomonas phage pf16</name>
    <dbReference type="NCBI Taxonomy" id="1815630"/>
    <lineage>
        <taxon>Viruses</taxon>
        <taxon>Duplodnaviria</taxon>
        <taxon>Heunggongvirae</taxon>
        <taxon>Uroviricota</taxon>
        <taxon>Caudoviricetes</taxon>
        <taxon>Chakrabartyvirus</taxon>
        <taxon>Chakrabartyvirus pf16</taxon>
    </lineage>
</organism>
<evidence type="ECO:0000256" key="9">
    <source>
        <dbReference type="ARBA" id="ARBA00047890"/>
    </source>
</evidence>
<dbReference type="InterPro" id="IPR014729">
    <property type="entry name" value="Rossmann-like_a/b/a_fold"/>
</dbReference>
<evidence type="ECO:0000256" key="2">
    <source>
        <dbReference type="ARBA" id="ARBA00022598"/>
    </source>
</evidence>
<dbReference type="InterPro" id="IPR018317">
    <property type="entry name" value="QueC"/>
</dbReference>
<accession>A0A1S5R3M3</accession>
<protein>
    <recommendedName>
        <fullName evidence="8">7-cyano-7-deazaguanine synthase</fullName>
        <ecNumber evidence="8">6.3.4.20</ecNumber>
    </recommendedName>
</protein>
<name>A0A1S5R3M3_9CAUD</name>
<reference evidence="10 11" key="1">
    <citation type="submission" date="2016-03" db="EMBL/GenBank/DDBJ databases">
        <title>Characterisation of pf16 and phiPMW: Two novel phages infecting Pseudomonas putida PpG1.</title>
        <authorList>
            <person name="Magill D.J."/>
            <person name="Krylov V.N."/>
            <person name="Shaburova O.V."/>
            <person name="Allen C.C.R."/>
            <person name="McGrath J.W."/>
            <person name="Quinn J.P."/>
            <person name="Kulakov L.A."/>
        </authorList>
    </citation>
    <scope>NUCLEOTIDE SEQUENCE [LARGE SCALE GENOMIC DNA]</scope>
</reference>
<keyword evidence="3" id="KW-0479">Metal-binding</keyword>
<evidence type="ECO:0000256" key="7">
    <source>
        <dbReference type="ARBA" id="ARBA00037993"/>
    </source>
</evidence>
<dbReference type="PANTHER" id="PTHR42914:SF1">
    <property type="entry name" value="7-CYANO-7-DEAZAGUANINE SYNTHASE"/>
    <property type="match status" value="1"/>
</dbReference>
<dbReference type="Proteomes" id="UP000225821">
    <property type="component" value="Segment"/>
</dbReference>
<evidence type="ECO:0000313" key="11">
    <source>
        <dbReference type="Proteomes" id="UP000225821"/>
    </source>
</evidence>
<keyword evidence="5" id="KW-0862">Zinc</keyword>
<dbReference type="Gene3D" id="3.40.50.620">
    <property type="entry name" value="HUPs"/>
    <property type="match status" value="1"/>
</dbReference>
<dbReference type="PANTHER" id="PTHR42914">
    <property type="entry name" value="7-CYANO-7-DEAZAGUANINE SYNTHASE"/>
    <property type="match status" value="1"/>
</dbReference>
<keyword evidence="2" id="KW-0436">Ligase</keyword>
<dbReference type="CDD" id="cd01995">
    <property type="entry name" value="QueC-like"/>
    <property type="match status" value="1"/>
</dbReference>
<comment type="catalytic activity">
    <reaction evidence="9">
        <text>7-carboxy-7-carbaguanine + NH4(+) + 2 ATP = 7-cyano-7-carbaguanine + 2 AMP + 2 diphosphate + 2 H(+)</text>
        <dbReference type="Rhea" id="RHEA:27982"/>
        <dbReference type="ChEBI" id="CHEBI:15378"/>
        <dbReference type="ChEBI" id="CHEBI:28938"/>
        <dbReference type="ChEBI" id="CHEBI:30616"/>
        <dbReference type="ChEBI" id="CHEBI:33019"/>
        <dbReference type="ChEBI" id="CHEBI:45075"/>
        <dbReference type="ChEBI" id="CHEBI:61036"/>
        <dbReference type="ChEBI" id="CHEBI:456215"/>
        <dbReference type="EC" id="6.3.4.20"/>
    </reaction>
</comment>
<evidence type="ECO:0000256" key="1">
    <source>
        <dbReference type="ARBA" id="ARBA00005061"/>
    </source>
</evidence>
<keyword evidence="4" id="KW-0547">Nucleotide-binding</keyword>
<dbReference type="EC" id="6.3.4.20" evidence="8"/>
<proteinExistence type="inferred from homology"/>
<dbReference type="GO" id="GO:0005524">
    <property type="term" value="F:ATP binding"/>
    <property type="evidence" value="ECO:0007669"/>
    <property type="project" value="UniProtKB-KW"/>
</dbReference>